<dbReference type="SMART" id="SM00367">
    <property type="entry name" value="LRR_CC"/>
    <property type="match status" value="3"/>
</dbReference>
<evidence type="ECO:0000313" key="3">
    <source>
        <dbReference type="Proteomes" id="UP001152888"/>
    </source>
</evidence>
<comment type="caution">
    <text evidence="2">The sequence shown here is derived from an EMBL/GenBank/DDBJ whole genome shotgun (WGS) entry which is preliminary data.</text>
</comment>
<dbReference type="Gene3D" id="3.80.10.10">
    <property type="entry name" value="Ribonuclease Inhibitor"/>
    <property type="match status" value="1"/>
</dbReference>
<protein>
    <recommendedName>
        <fullName evidence="1">F-box/LRR-repeat protein 15-like leucin rich repeat domain-containing protein</fullName>
    </recommendedName>
</protein>
<dbReference type="Pfam" id="PF25372">
    <property type="entry name" value="DUF7885"/>
    <property type="match status" value="1"/>
</dbReference>
<keyword evidence="3" id="KW-1185">Reference proteome</keyword>
<reference evidence="2" key="1">
    <citation type="submission" date="2022-03" db="EMBL/GenBank/DDBJ databases">
        <authorList>
            <person name="Sayadi A."/>
        </authorList>
    </citation>
    <scope>NUCLEOTIDE SEQUENCE</scope>
</reference>
<dbReference type="EMBL" id="CAKOFQ010006700">
    <property type="protein sequence ID" value="CAH1962221.1"/>
    <property type="molecule type" value="Genomic_DNA"/>
</dbReference>
<feature type="domain" description="F-box/LRR-repeat protein 15-like leucin rich repeat" evidence="1">
    <location>
        <begin position="91"/>
        <end position="221"/>
    </location>
</feature>
<dbReference type="PANTHER" id="PTHR13318">
    <property type="entry name" value="PARTNER OF PAIRED, ISOFORM B-RELATED"/>
    <property type="match status" value="1"/>
</dbReference>
<dbReference type="OrthoDB" id="10257471at2759"/>
<sequence>MTGVVCDTLTNLTIKHIIHNLQEFSDSNYDSLRFLPPEVKNKLLKACTVSPFYLNRGRGNLKHILSALLNSQTIAADITSINVDDNVLQTLVLAKNLQKLHLKPDENCISTEGFLNLFPYLHRLCDLSLRNSSAVEDNVLRCLANNCPNLTLLDFGGCRNITDDGIKSISKLQNITCLTVSYSQMSDRGISYLVNSSNGNTLKELQIHNCANITEDGLKEIANYCPNIEILVFHNCSATYLNISQTLQDLDLKKLKQINYTISWDSIIPEKEECVQKIRNNF</sequence>
<evidence type="ECO:0000313" key="2">
    <source>
        <dbReference type="EMBL" id="CAH1962221.1"/>
    </source>
</evidence>
<dbReference type="InterPro" id="IPR006553">
    <property type="entry name" value="Leu-rich_rpt_Cys-con_subtyp"/>
</dbReference>
<dbReference type="SUPFAM" id="SSF52047">
    <property type="entry name" value="RNI-like"/>
    <property type="match status" value="1"/>
</dbReference>
<proteinExistence type="predicted"/>
<name>A0A9P0NWT5_ACAOB</name>
<dbReference type="InterPro" id="IPR032675">
    <property type="entry name" value="LRR_dom_sf"/>
</dbReference>
<dbReference type="InterPro" id="IPR057207">
    <property type="entry name" value="FBXL15_LRR"/>
</dbReference>
<dbReference type="GO" id="GO:0019005">
    <property type="term" value="C:SCF ubiquitin ligase complex"/>
    <property type="evidence" value="ECO:0007669"/>
    <property type="project" value="TreeGrafter"/>
</dbReference>
<organism evidence="2 3">
    <name type="scientific">Acanthoscelides obtectus</name>
    <name type="common">Bean weevil</name>
    <name type="synonym">Bruchus obtectus</name>
    <dbReference type="NCBI Taxonomy" id="200917"/>
    <lineage>
        <taxon>Eukaryota</taxon>
        <taxon>Metazoa</taxon>
        <taxon>Ecdysozoa</taxon>
        <taxon>Arthropoda</taxon>
        <taxon>Hexapoda</taxon>
        <taxon>Insecta</taxon>
        <taxon>Pterygota</taxon>
        <taxon>Neoptera</taxon>
        <taxon>Endopterygota</taxon>
        <taxon>Coleoptera</taxon>
        <taxon>Polyphaga</taxon>
        <taxon>Cucujiformia</taxon>
        <taxon>Chrysomeloidea</taxon>
        <taxon>Chrysomelidae</taxon>
        <taxon>Bruchinae</taxon>
        <taxon>Bruchini</taxon>
        <taxon>Acanthoscelides</taxon>
    </lineage>
</organism>
<accession>A0A9P0NWT5</accession>
<evidence type="ECO:0000259" key="1">
    <source>
        <dbReference type="Pfam" id="PF25372"/>
    </source>
</evidence>
<dbReference type="Proteomes" id="UP001152888">
    <property type="component" value="Unassembled WGS sequence"/>
</dbReference>
<dbReference type="AlphaFoldDB" id="A0A9P0NWT5"/>
<dbReference type="GO" id="GO:0031146">
    <property type="term" value="P:SCF-dependent proteasomal ubiquitin-dependent protein catabolic process"/>
    <property type="evidence" value="ECO:0007669"/>
    <property type="project" value="TreeGrafter"/>
</dbReference>
<gene>
    <name evidence="2" type="ORF">ACAOBT_LOCUS4572</name>
</gene>